<sequence>MAYSDELEQLRDQIEAIQHTLETARQDRTHRRERWLTVIEGATAAVAEQHRAMEERAESRPRLRVVPDPEERARHHPPHTDDTVVSRWPRTRNTRPDPSAHGP</sequence>
<evidence type="ECO:0000313" key="2">
    <source>
        <dbReference type="EMBL" id="MBB0229132.1"/>
    </source>
</evidence>
<comment type="caution">
    <text evidence="2">The sequence shown here is derived from an EMBL/GenBank/DDBJ whole genome shotgun (WGS) entry which is preliminary data.</text>
</comment>
<reference evidence="3" key="1">
    <citation type="submission" date="2019-10" db="EMBL/GenBank/DDBJ databases">
        <title>Streptomyces sp. nov., a novel actinobacterium isolated from alkaline environment.</title>
        <authorList>
            <person name="Golinska P."/>
        </authorList>
    </citation>
    <scope>NUCLEOTIDE SEQUENCE [LARGE SCALE GENOMIC DNA]</scope>
    <source>
        <strain evidence="3">DSM 42108</strain>
    </source>
</reference>
<organism evidence="2 3">
    <name type="scientific">Streptomyces calidiresistens</name>
    <dbReference type="NCBI Taxonomy" id="1485586"/>
    <lineage>
        <taxon>Bacteria</taxon>
        <taxon>Bacillati</taxon>
        <taxon>Actinomycetota</taxon>
        <taxon>Actinomycetes</taxon>
        <taxon>Kitasatosporales</taxon>
        <taxon>Streptomycetaceae</taxon>
        <taxon>Streptomyces</taxon>
    </lineage>
</organism>
<accession>A0A7W3XVX0</accession>
<evidence type="ECO:0000256" key="1">
    <source>
        <dbReference type="SAM" id="MobiDB-lite"/>
    </source>
</evidence>
<dbReference type="AlphaFoldDB" id="A0A7W3XVX0"/>
<feature type="region of interest" description="Disordered" evidence="1">
    <location>
        <begin position="48"/>
        <end position="103"/>
    </location>
</feature>
<gene>
    <name evidence="2" type="ORF">FOE67_06290</name>
</gene>
<proteinExistence type="predicted"/>
<name>A0A7W3XVX0_9ACTN</name>
<evidence type="ECO:0000313" key="3">
    <source>
        <dbReference type="Proteomes" id="UP000530234"/>
    </source>
</evidence>
<dbReference type="EMBL" id="VKHS01000088">
    <property type="protein sequence ID" value="MBB0229132.1"/>
    <property type="molecule type" value="Genomic_DNA"/>
</dbReference>
<protein>
    <submittedName>
        <fullName evidence="2">Uncharacterized protein</fullName>
    </submittedName>
</protein>
<dbReference type="Proteomes" id="UP000530234">
    <property type="component" value="Unassembled WGS sequence"/>
</dbReference>
<feature type="compositionally biased region" description="Basic and acidic residues" evidence="1">
    <location>
        <begin position="48"/>
        <end position="84"/>
    </location>
</feature>
<dbReference type="RefSeq" id="WP_182661324.1">
    <property type="nucleotide sequence ID" value="NZ_VKHS01000088.1"/>
</dbReference>
<keyword evidence="3" id="KW-1185">Reference proteome</keyword>